<dbReference type="EMBL" id="MFLI01000017">
    <property type="protein sequence ID" value="OGG61731.1"/>
    <property type="molecule type" value="Genomic_DNA"/>
</dbReference>
<protein>
    <recommendedName>
        <fullName evidence="4">Histone H1</fullName>
    </recommendedName>
</protein>
<accession>A0A1F6DJY1</accession>
<keyword evidence="1" id="KW-0732">Signal</keyword>
<evidence type="ECO:0000256" key="1">
    <source>
        <dbReference type="SAM" id="SignalP"/>
    </source>
</evidence>
<evidence type="ECO:0000313" key="3">
    <source>
        <dbReference type="Proteomes" id="UP000178532"/>
    </source>
</evidence>
<gene>
    <name evidence="2" type="ORF">A3C19_00545</name>
</gene>
<dbReference type="STRING" id="1798495.A3C19_00545"/>
<proteinExistence type="predicted"/>
<dbReference type="AlphaFoldDB" id="A0A1F6DJY1"/>
<feature type="chain" id="PRO_5009523940" description="Histone H1" evidence="1">
    <location>
        <begin position="24"/>
        <end position="91"/>
    </location>
</feature>
<reference evidence="2 3" key="1">
    <citation type="journal article" date="2016" name="Nat. Commun.">
        <title>Thousands of microbial genomes shed light on interconnected biogeochemical processes in an aquifer system.</title>
        <authorList>
            <person name="Anantharaman K."/>
            <person name="Brown C.T."/>
            <person name="Hug L.A."/>
            <person name="Sharon I."/>
            <person name="Castelle C.J."/>
            <person name="Probst A.J."/>
            <person name="Thomas B.C."/>
            <person name="Singh A."/>
            <person name="Wilkins M.J."/>
            <person name="Karaoz U."/>
            <person name="Brodie E.L."/>
            <person name="Williams K.H."/>
            <person name="Hubbard S.S."/>
            <person name="Banfield J.F."/>
        </authorList>
    </citation>
    <scope>NUCLEOTIDE SEQUENCE [LARGE SCALE GENOMIC DNA]</scope>
</reference>
<name>A0A1F6DJY1_9BACT</name>
<organism evidence="2 3">
    <name type="scientific">Candidatus Kaiserbacteria bacterium RIFCSPHIGHO2_02_FULL_54_22</name>
    <dbReference type="NCBI Taxonomy" id="1798495"/>
    <lineage>
        <taxon>Bacteria</taxon>
        <taxon>Candidatus Kaiseribacteriota</taxon>
    </lineage>
</organism>
<evidence type="ECO:0000313" key="2">
    <source>
        <dbReference type="EMBL" id="OGG61731.1"/>
    </source>
</evidence>
<feature type="signal peptide" evidence="1">
    <location>
        <begin position="1"/>
        <end position="23"/>
    </location>
</feature>
<sequence>MKKRLLYIALIGCFAALALPAGAAPEELKLSNPMVAAAKTDKAKLGLTVATATTAPTIVAKPAKKTKTAAKPGAKKVKAKKKVKKVIANKK</sequence>
<dbReference type="Proteomes" id="UP000178532">
    <property type="component" value="Unassembled WGS sequence"/>
</dbReference>
<evidence type="ECO:0008006" key="4">
    <source>
        <dbReference type="Google" id="ProtNLM"/>
    </source>
</evidence>
<comment type="caution">
    <text evidence="2">The sequence shown here is derived from an EMBL/GenBank/DDBJ whole genome shotgun (WGS) entry which is preliminary data.</text>
</comment>